<feature type="signal peptide" evidence="1">
    <location>
        <begin position="1"/>
        <end position="21"/>
    </location>
</feature>
<organism evidence="2 3">
    <name type="scientific">Hansschlegelia zhihuaiae</name>
    <dbReference type="NCBI Taxonomy" id="405005"/>
    <lineage>
        <taxon>Bacteria</taxon>
        <taxon>Pseudomonadati</taxon>
        <taxon>Pseudomonadota</taxon>
        <taxon>Alphaproteobacteria</taxon>
        <taxon>Hyphomicrobiales</taxon>
        <taxon>Methylopilaceae</taxon>
        <taxon>Hansschlegelia</taxon>
    </lineage>
</organism>
<dbReference type="Proteomes" id="UP000289708">
    <property type="component" value="Unassembled WGS sequence"/>
</dbReference>
<dbReference type="RefSeq" id="WP_128777022.1">
    <property type="nucleotide sequence ID" value="NZ_RYFI01000006.1"/>
</dbReference>
<dbReference type="EMBL" id="RYFI01000006">
    <property type="protein sequence ID" value="RXF73950.1"/>
    <property type="molecule type" value="Genomic_DNA"/>
</dbReference>
<reference evidence="2 3" key="1">
    <citation type="submission" date="2018-12" db="EMBL/GenBank/DDBJ databases">
        <title>bacterium Hansschlegelia zhihuaiae S113.</title>
        <authorList>
            <person name="He J."/>
        </authorList>
    </citation>
    <scope>NUCLEOTIDE SEQUENCE [LARGE SCALE GENOMIC DNA]</scope>
    <source>
        <strain evidence="2 3">S 113</strain>
    </source>
</reference>
<name>A0A4Q0MK30_9HYPH</name>
<dbReference type="OrthoDB" id="8429440at2"/>
<feature type="chain" id="PRO_5020889021" description="DUF748 domain-containing protein" evidence="1">
    <location>
        <begin position="22"/>
        <end position="661"/>
    </location>
</feature>
<dbReference type="AlphaFoldDB" id="A0A4Q0MK30"/>
<evidence type="ECO:0000313" key="2">
    <source>
        <dbReference type="EMBL" id="RXF73950.1"/>
    </source>
</evidence>
<keyword evidence="1" id="KW-0732">Signal</keyword>
<gene>
    <name evidence="2" type="ORF">EK403_08255</name>
</gene>
<sequence>MLRIIAIATAAALLIGAAATVATPSLVRVYAESKVDAALKRIRRQTTSVVNRGEVSVELSKRRIRVRDLSIEGGNRQSRTHVGELIIERPTTNAEKLIARRVTFLDITIRSAGETITIPRFELDNYSGPERGLTATPGVGRNARSQADLIGQVSMDRAVAPLIVFMGDETGVRRTVRNATIVKAVNGVIGEASISTVAIEAPYLPPDQAPTTSSIAISAGPIVYQGLDLPTLWRFYAGDGYGDRDEFLKSAKLSNFAAALTLRPGGRAEATAKTVQVEKVALRPLKFPVTTFDPIATKLRLGGPLTPAEIRDQLLFGVDLLRAVSFERIAVAGVQADIAVEGEPRRSARLASAEIGPYADGRIELFTASELNYQQDDGRRAAIDLAEATAFDARGFLDHADRIGRDEALLTTSPTAEEVVRSAPRIGSVELRGLDAAGQAGEIRIAGTKIDLNAPLDAVPQRVAFQLDGLDMTPSERSPLKNWFEAAQLDALRGSTAFSLTLDPERWTLRLDNLIYRVEQFGSLTARGDLMSVDPLLAIATGADLVDKFSAIELGELQSSFKDDGLVDLLIRRAATEAGTPAEVYREQIAREAQAQIFRLFGPPAENSAASAARFIRNPRSVEVTVTPRGPDQRLIDLIRAFDLGPAGLAQVVDVSILGRF</sequence>
<accession>A0A4Q0MK30</accession>
<proteinExistence type="predicted"/>
<comment type="caution">
    <text evidence="2">The sequence shown here is derived from an EMBL/GenBank/DDBJ whole genome shotgun (WGS) entry which is preliminary data.</text>
</comment>
<keyword evidence="3" id="KW-1185">Reference proteome</keyword>
<evidence type="ECO:0000313" key="3">
    <source>
        <dbReference type="Proteomes" id="UP000289708"/>
    </source>
</evidence>
<protein>
    <recommendedName>
        <fullName evidence="4">DUF748 domain-containing protein</fullName>
    </recommendedName>
</protein>
<evidence type="ECO:0008006" key="4">
    <source>
        <dbReference type="Google" id="ProtNLM"/>
    </source>
</evidence>
<evidence type="ECO:0000256" key="1">
    <source>
        <dbReference type="SAM" id="SignalP"/>
    </source>
</evidence>